<proteinExistence type="predicted"/>
<dbReference type="RefSeq" id="WP_324696237.1">
    <property type="nucleotide sequence ID" value="NZ_JAYMYJ010000122.1"/>
</dbReference>
<protein>
    <submittedName>
        <fullName evidence="1">Uncharacterized protein</fullName>
    </submittedName>
</protein>
<dbReference type="EMBL" id="JAYMYJ010000122">
    <property type="protein sequence ID" value="MEB4592124.1"/>
    <property type="molecule type" value="Genomic_DNA"/>
</dbReference>
<reference evidence="2" key="1">
    <citation type="submission" date="2023-07" db="EMBL/GenBank/DDBJ databases">
        <title>The carbon used by Thiothrix.</title>
        <authorList>
            <person name="Chen L."/>
        </authorList>
    </citation>
    <scope>NUCLEOTIDE SEQUENCE [LARGE SCALE GENOMIC DNA]</scope>
</reference>
<name>A0ABU6CZ82_9GAMM</name>
<reference evidence="1 2" key="2">
    <citation type="submission" date="2024-01" db="EMBL/GenBank/DDBJ databases">
        <authorList>
            <person name="Xie X."/>
        </authorList>
    </citation>
    <scope>NUCLEOTIDE SEQUENCE [LARGE SCALE GENOMIC DNA]</scope>
    <source>
        <strain evidence="1">SCUT-1</strain>
    </source>
</reference>
<comment type="caution">
    <text evidence="1">The sequence shown here is derived from an EMBL/GenBank/DDBJ whole genome shotgun (WGS) entry which is preliminary data.</text>
</comment>
<evidence type="ECO:0000313" key="2">
    <source>
        <dbReference type="Proteomes" id="UP001308005"/>
    </source>
</evidence>
<gene>
    <name evidence="1" type="ORF">VSS37_14125</name>
</gene>
<keyword evidence="2" id="KW-1185">Reference proteome</keyword>
<evidence type="ECO:0000313" key="1">
    <source>
        <dbReference type="EMBL" id="MEB4592124.1"/>
    </source>
</evidence>
<accession>A0ABU6CZ82</accession>
<dbReference type="Proteomes" id="UP001308005">
    <property type="component" value="Unassembled WGS sequence"/>
</dbReference>
<organism evidence="1 2">
    <name type="scientific">Candidatus Thiothrix phosphatis</name>
    <dbReference type="NCBI Taxonomy" id="3112415"/>
    <lineage>
        <taxon>Bacteria</taxon>
        <taxon>Pseudomonadati</taxon>
        <taxon>Pseudomonadota</taxon>
        <taxon>Gammaproteobacteria</taxon>
        <taxon>Thiotrichales</taxon>
        <taxon>Thiotrichaceae</taxon>
        <taxon>Thiothrix</taxon>
    </lineage>
</organism>
<sequence>MPRGSFIDEANIRRLLGQGYDRNNVMGGIDEYGNSLVYHPDHYDPATAGAILVSGVVNVLSMGASVAMEGMVSLWVVDSLATASPVLRWIPQSYARSSLMRSGWQAGKMQERTAARGGWSMQQDQYANIRVQWSAAGGRHGGSYWKVSGPALGTQRIPYFFHTIK</sequence>